<dbReference type="Pfam" id="PF03070">
    <property type="entry name" value="TENA_THI-4"/>
    <property type="match status" value="1"/>
</dbReference>
<evidence type="ECO:0000313" key="2">
    <source>
        <dbReference type="EMBL" id="GAG24975.1"/>
    </source>
</evidence>
<dbReference type="AlphaFoldDB" id="X0W369"/>
<dbReference type="Gene3D" id="1.20.910.10">
    <property type="entry name" value="Heme oxygenase-like"/>
    <property type="match status" value="1"/>
</dbReference>
<organism evidence="2">
    <name type="scientific">marine sediment metagenome</name>
    <dbReference type="NCBI Taxonomy" id="412755"/>
    <lineage>
        <taxon>unclassified sequences</taxon>
        <taxon>metagenomes</taxon>
        <taxon>ecological metagenomes</taxon>
    </lineage>
</organism>
<accession>X0W369</accession>
<dbReference type="SUPFAM" id="SSF48613">
    <property type="entry name" value="Heme oxygenase-like"/>
    <property type="match status" value="1"/>
</dbReference>
<protein>
    <recommendedName>
        <fullName evidence="1">Thiaminase-2/PQQC domain-containing protein</fullName>
    </recommendedName>
</protein>
<evidence type="ECO:0000259" key="1">
    <source>
        <dbReference type="Pfam" id="PF03070"/>
    </source>
</evidence>
<reference evidence="2" key="1">
    <citation type="journal article" date="2014" name="Front. Microbiol.">
        <title>High frequency of phylogenetically diverse reductive dehalogenase-homologous genes in deep subseafloor sedimentary metagenomes.</title>
        <authorList>
            <person name="Kawai M."/>
            <person name="Futagami T."/>
            <person name="Toyoda A."/>
            <person name="Takaki Y."/>
            <person name="Nishi S."/>
            <person name="Hori S."/>
            <person name="Arai W."/>
            <person name="Tsubouchi T."/>
            <person name="Morono Y."/>
            <person name="Uchiyama I."/>
            <person name="Ito T."/>
            <person name="Fujiyama A."/>
            <person name="Inagaki F."/>
            <person name="Takami H."/>
        </authorList>
    </citation>
    <scope>NUCLEOTIDE SEQUENCE</scope>
    <source>
        <strain evidence="2">Expedition CK06-06</strain>
    </source>
</reference>
<feature type="non-terminal residue" evidence="2">
    <location>
        <position position="62"/>
    </location>
</feature>
<gene>
    <name evidence="2" type="ORF">S01H1_59110</name>
</gene>
<dbReference type="EMBL" id="BARS01038645">
    <property type="protein sequence ID" value="GAG24975.1"/>
    <property type="molecule type" value="Genomic_DNA"/>
</dbReference>
<feature type="domain" description="Thiaminase-2/PQQC" evidence="1">
    <location>
        <begin position="13"/>
        <end position="58"/>
    </location>
</feature>
<proteinExistence type="predicted"/>
<comment type="caution">
    <text evidence="2">The sequence shown here is derived from an EMBL/GenBank/DDBJ whole genome shotgun (WGS) entry which is preliminary data.</text>
</comment>
<sequence>MSARFSDRLYRLARPVWEAQHNHPFVGGIGDGTLDIEKFKFWVRQDYLFLIDYARLQGRIQA</sequence>
<name>X0W369_9ZZZZ</name>
<dbReference type="InterPro" id="IPR004305">
    <property type="entry name" value="Thiaminase-2/PQQC"/>
</dbReference>
<dbReference type="InterPro" id="IPR016084">
    <property type="entry name" value="Haem_Oase-like_multi-hlx"/>
</dbReference>